<feature type="region of interest" description="Disordered" evidence="7">
    <location>
        <begin position="293"/>
        <end position="314"/>
    </location>
</feature>
<dbReference type="Proteomes" id="UP000224854">
    <property type="component" value="Unassembled WGS sequence"/>
</dbReference>
<evidence type="ECO:0000256" key="5">
    <source>
        <dbReference type="ARBA" id="ARBA00023163"/>
    </source>
</evidence>
<evidence type="ECO:0000259" key="9">
    <source>
        <dbReference type="Pfam" id="PF10406"/>
    </source>
</evidence>
<dbReference type="CDD" id="cd00076">
    <property type="entry name" value="HFD_SF"/>
    <property type="match status" value="1"/>
</dbReference>
<dbReference type="PANTHER" id="PTHR46469">
    <property type="entry name" value="TRANSCRIPTION INITIATION FACTOR TFIID SUBUNIT 8"/>
    <property type="match status" value="1"/>
</dbReference>
<evidence type="ECO:0000256" key="7">
    <source>
        <dbReference type="SAM" id="MobiDB-lite"/>
    </source>
</evidence>
<dbReference type="GO" id="GO:0005669">
    <property type="term" value="C:transcription factor TFIID complex"/>
    <property type="evidence" value="ECO:0007669"/>
    <property type="project" value="InterPro"/>
</dbReference>
<organism evidence="10 11">
    <name type="scientific">Ophiocordyceps australis</name>
    <dbReference type="NCBI Taxonomy" id="1399860"/>
    <lineage>
        <taxon>Eukaryota</taxon>
        <taxon>Fungi</taxon>
        <taxon>Dikarya</taxon>
        <taxon>Ascomycota</taxon>
        <taxon>Pezizomycotina</taxon>
        <taxon>Sordariomycetes</taxon>
        <taxon>Hypocreomycetidae</taxon>
        <taxon>Hypocreales</taxon>
        <taxon>Ophiocordycipitaceae</taxon>
        <taxon>Ophiocordyceps</taxon>
    </lineage>
</organism>
<dbReference type="AlphaFoldDB" id="A0A2C5XGL1"/>
<evidence type="ECO:0000256" key="1">
    <source>
        <dbReference type="ARBA" id="ARBA00004123"/>
    </source>
</evidence>
<feature type="region of interest" description="Disordered" evidence="7">
    <location>
        <begin position="1"/>
        <end position="43"/>
    </location>
</feature>
<evidence type="ECO:0000259" key="8">
    <source>
        <dbReference type="Pfam" id="PF07524"/>
    </source>
</evidence>
<feature type="region of interest" description="Disordered" evidence="7">
    <location>
        <begin position="188"/>
        <end position="218"/>
    </location>
</feature>
<comment type="subcellular location">
    <subcellularLocation>
        <location evidence="1">Nucleus</location>
    </subcellularLocation>
</comment>
<keyword evidence="6" id="KW-0539">Nucleus</keyword>
<keyword evidence="5" id="KW-0804">Transcription</keyword>
<dbReference type="Pfam" id="PF07524">
    <property type="entry name" value="Bromo_TP"/>
    <property type="match status" value="1"/>
</dbReference>
<dbReference type="InterPro" id="IPR009072">
    <property type="entry name" value="Histone-fold"/>
</dbReference>
<reference evidence="10 11" key="1">
    <citation type="submission" date="2017-06" db="EMBL/GenBank/DDBJ databases">
        <title>Ant-infecting Ophiocordyceps genomes reveal a high diversity of potential behavioral manipulation genes and a possible major role for enterotoxins.</title>
        <authorList>
            <person name="De Bekker C."/>
            <person name="Evans H.C."/>
            <person name="Brachmann A."/>
            <person name="Hughes D.P."/>
        </authorList>
    </citation>
    <scope>NUCLEOTIDE SEQUENCE [LARGE SCALE GENOMIC DNA]</scope>
    <source>
        <strain evidence="10 11">1348a</strain>
    </source>
</reference>
<keyword evidence="11" id="KW-1185">Reference proteome</keyword>
<evidence type="ECO:0000313" key="11">
    <source>
        <dbReference type="Proteomes" id="UP000224854"/>
    </source>
</evidence>
<dbReference type="PANTHER" id="PTHR46469:SF1">
    <property type="entry name" value="TRANSCRIPTION INITIATION FACTOR TFIID SUBUNIT 8"/>
    <property type="match status" value="1"/>
</dbReference>
<evidence type="ECO:0000256" key="2">
    <source>
        <dbReference type="ARBA" id="ARBA00008767"/>
    </source>
</evidence>
<dbReference type="EMBL" id="NJEU01000653">
    <property type="protein sequence ID" value="PHH71679.1"/>
    <property type="molecule type" value="Genomic_DNA"/>
</dbReference>
<feature type="domain" description="Transcription factor TFIID subunit 8 C-terminal" evidence="9">
    <location>
        <begin position="177"/>
        <end position="225"/>
    </location>
</feature>
<feature type="domain" description="Bromodomain associated" evidence="8">
    <location>
        <begin position="52"/>
        <end position="123"/>
    </location>
</feature>
<accession>A0A2C5XGL1</accession>
<evidence type="ECO:0000313" key="10">
    <source>
        <dbReference type="EMBL" id="PHH71679.1"/>
    </source>
</evidence>
<dbReference type="OrthoDB" id="2193813at2759"/>
<feature type="compositionally biased region" description="Basic and acidic residues" evidence="7">
    <location>
        <begin position="8"/>
        <end position="18"/>
    </location>
</feature>
<dbReference type="GO" id="GO:0006367">
    <property type="term" value="P:transcription initiation at RNA polymerase II promoter"/>
    <property type="evidence" value="ECO:0007669"/>
    <property type="project" value="TreeGrafter"/>
</dbReference>
<proteinExistence type="inferred from homology"/>
<name>A0A2C5XGL1_9HYPO</name>
<comment type="similarity">
    <text evidence="2">Belongs to the TAF8 family.</text>
</comment>
<feature type="compositionally biased region" description="Basic and acidic residues" evidence="7">
    <location>
        <begin position="199"/>
        <end position="212"/>
    </location>
</feature>
<dbReference type="InterPro" id="IPR037818">
    <property type="entry name" value="TAF8"/>
</dbReference>
<dbReference type="Gene3D" id="1.10.20.10">
    <property type="entry name" value="Histone, subunit A"/>
    <property type="match status" value="1"/>
</dbReference>
<dbReference type="InterPro" id="IPR019473">
    <property type="entry name" value="TFIID_su8_C"/>
</dbReference>
<evidence type="ECO:0000256" key="4">
    <source>
        <dbReference type="ARBA" id="ARBA00023015"/>
    </source>
</evidence>
<protein>
    <recommendedName>
        <fullName evidence="3">Transcription initiation factor TFIID subunit 8</fullName>
    </recommendedName>
</protein>
<gene>
    <name evidence="10" type="ORF">CDD82_6377</name>
</gene>
<dbReference type="GO" id="GO:0046982">
    <property type="term" value="F:protein heterodimerization activity"/>
    <property type="evidence" value="ECO:0007669"/>
    <property type="project" value="InterPro"/>
</dbReference>
<dbReference type="CDD" id="cd08049">
    <property type="entry name" value="TAF8"/>
    <property type="match status" value="1"/>
</dbReference>
<dbReference type="Pfam" id="PF10406">
    <property type="entry name" value="TAF8_C"/>
    <property type="match status" value="1"/>
</dbReference>
<evidence type="ECO:0000256" key="6">
    <source>
        <dbReference type="ARBA" id="ARBA00023242"/>
    </source>
</evidence>
<evidence type="ECO:0000256" key="3">
    <source>
        <dbReference type="ARBA" id="ARBA00017307"/>
    </source>
</evidence>
<sequence>MSPKRAISSHDSDRDAKRPRLQMSSRQTSLPSPPSADAETGAQKHLKPHYIARCGLQRSLTLALKHVGFDTATPLAMESFTNVVEEYVQHMVRELKAFSLNSRREHPTPVDFGLTLNYFNLSTRTLRPHLKNPIPRDQLAPRFVDVPLPAAAREAMAVLPLLTPLLSGKAEKEALEYLPSFLPDFPSRHTYRSTPSEDTSARDSKKIREEAARTAQQGEDALRRLVRASKVRKRKEVKSLVERDSQGRERFRLWESCMRRFTSDCGGRGESGDRGAKNVEITEQSMIVNAQAKFSRKEVPRQSKRTVAGLSTGS</sequence>
<dbReference type="InterPro" id="IPR006565">
    <property type="entry name" value="BTP"/>
</dbReference>
<comment type="caution">
    <text evidence="10">The sequence shown here is derived from an EMBL/GenBank/DDBJ whole genome shotgun (WGS) entry which is preliminary data.</text>
</comment>
<keyword evidence="4" id="KW-0805">Transcription regulation</keyword>